<protein>
    <submittedName>
        <fullName evidence="2">Histidine ammonia-lyase</fullName>
    </submittedName>
</protein>
<dbReference type="PANTHER" id="PTHR10362">
    <property type="entry name" value="HISTIDINE AMMONIA-LYASE"/>
    <property type="match status" value="1"/>
</dbReference>
<comment type="caution">
    <text evidence="2">The sequence shown here is derived from an EMBL/GenBank/DDBJ whole genome shotgun (WGS) entry which is preliminary data.</text>
</comment>
<dbReference type="SUPFAM" id="SSF48557">
    <property type="entry name" value="L-aspartase-like"/>
    <property type="match status" value="1"/>
</dbReference>
<proteinExistence type="predicted"/>
<dbReference type="InterPro" id="IPR008948">
    <property type="entry name" value="L-Aspartase-like"/>
</dbReference>
<keyword evidence="1 2" id="KW-0456">Lyase</keyword>
<name>A0A4R6RZI0_9MICO</name>
<evidence type="ECO:0000313" key="3">
    <source>
        <dbReference type="Proteomes" id="UP000295601"/>
    </source>
</evidence>
<dbReference type="Gene3D" id="1.20.200.10">
    <property type="entry name" value="Fumarase/aspartase (Central domain)"/>
    <property type="match status" value="1"/>
</dbReference>
<evidence type="ECO:0000256" key="1">
    <source>
        <dbReference type="ARBA" id="ARBA00023239"/>
    </source>
</evidence>
<organism evidence="2 3">
    <name type="scientific">Leucobacter luti</name>
    <dbReference type="NCBI Taxonomy" id="340320"/>
    <lineage>
        <taxon>Bacteria</taxon>
        <taxon>Bacillati</taxon>
        <taxon>Actinomycetota</taxon>
        <taxon>Actinomycetes</taxon>
        <taxon>Micrococcales</taxon>
        <taxon>Microbacteriaceae</taxon>
        <taxon>Leucobacter</taxon>
    </lineage>
</organism>
<dbReference type="RefSeq" id="WP_166644298.1">
    <property type="nucleotide sequence ID" value="NZ_SNYA01000004.1"/>
</dbReference>
<dbReference type="AlphaFoldDB" id="A0A4R6RZI0"/>
<keyword evidence="3" id="KW-1185">Reference proteome</keyword>
<accession>A0A4R6RZI0</accession>
<evidence type="ECO:0000313" key="2">
    <source>
        <dbReference type="EMBL" id="TDP92602.1"/>
    </source>
</evidence>
<dbReference type="GO" id="GO:0016841">
    <property type="term" value="F:ammonia-lyase activity"/>
    <property type="evidence" value="ECO:0007669"/>
    <property type="project" value="UniProtKB-ARBA"/>
</dbReference>
<dbReference type="Proteomes" id="UP000295601">
    <property type="component" value="Unassembled WGS sequence"/>
</dbReference>
<sequence>MITIGAAGLSLAEIEAVATGGETLSLDPAAEGRVAAAHELLCSLAIERPVYGLSTGVGAKRSVAVQRDVDSCLRLWRSHALGSGEQAGEDRTRGMLAVRAVQVSRGGSGVSLPVARAFADAVSAPAASLPIVWHGSSIGTGDLAPLATAALHLHDSGAMQPAPSDGLPVMSSSALTLADAALTLRSIERTLLASVHINAAHIHALGGNLEHLSASALAGQAQAVQDVAAAIRNRVQRPSGVAPARIQDPFALRLIPQSLGAVIAAWRNVSEETLRGINGAHENPLIDVPGRDVVHVGNFYTIALALSVQQLLGAISNEAALMVNRLTMLLDGSVTGAPDFLTDGTPDATGAMMLEYAAASALAEIRAACGTAASHGIHISRGVEEHAPFTPMLVRELGRVDRAFATIQAALLLAQARLWISRGELTSSAARHLTQTYTPDPDLSDRDLTWDLAEATRALAAIATSGDTALVQGGKQPW</sequence>
<gene>
    <name evidence="2" type="ORF">EDF62_1819</name>
</gene>
<reference evidence="2 3" key="1">
    <citation type="submission" date="2019-03" db="EMBL/GenBank/DDBJ databases">
        <title>Genomic analyses of the natural microbiome of Caenorhabditis elegans.</title>
        <authorList>
            <person name="Samuel B."/>
        </authorList>
    </citation>
    <scope>NUCLEOTIDE SEQUENCE [LARGE SCALE GENOMIC DNA]</scope>
    <source>
        <strain evidence="2 3">JUb18</strain>
    </source>
</reference>
<dbReference type="Pfam" id="PF00221">
    <property type="entry name" value="Lyase_aromatic"/>
    <property type="match status" value="1"/>
</dbReference>
<dbReference type="InterPro" id="IPR001106">
    <property type="entry name" value="Aromatic_Lyase"/>
</dbReference>
<dbReference type="EMBL" id="SNYA01000004">
    <property type="protein sequence ID" value="TDP92602.1"/>
    <property type="molecule type" value="Genomic_DNA"/>
</dbReference>